<accession>A0A0N8KQ42</accession>
<evidence type="ECO:0000313" key="1">
    <source>
        <dbReference type="EMBL" id="KPQ41090.1"/>
    </source>
</evidence>
<evidence type="ECO:0000313" key="2">
    <source>
        <dbReference type="Proteomes" id="UP000050360"/>
    </source>
</evidence>
<sequence length="77" mass="9178">MAELFTQEQARAWLRKNNLKTGKSIQDAFINEIKGVLQEALEEEMNNTLGYSKYDYTIKIRNQETVIQKRRKKSIWQ</sequence>
<dbReference type="Proteomes" id="UP000050360">
    <property type="component" value="Unassembled WGS sequence"/>
</dbReference>
<reference evidence="1 2" key="1">
    <citation type="submission" date="2015-09" db="EMBL/GenBank/DDBJ databases">
        <title>A metagenomics-based metabolic model of nitrate-dependent anaerobic oxidation of methane by Methanoperedens-like archaea.</title>
        <authorList>
            <person name="Arshad A."/>
            <person name="Speth D.R."/>
            <person name="De Graaf R.M."/>
            <person name="Op Den Camp H.J."/>
            <person name="Jetten M.S."/>
            <person name="Welte C.U."/>
        </authorList>
    </citation>
    <scope>NUCLEOTIDE SEQUENCE [LARGE SCALE GENOMIC DNA]</scope>
</reference>
<feature type="non-terminal residue" evidence="1">
    <location>
        <position position="77"/>
    </location>
</feature>
<proteinExistence type="predicted"/>
<organism evidence="1 2">
    <name type="scientific">Candidatus Methanoperedens nitratireducens</name>
    <dbReference type="NCBI Taxonomy" id="1392998"/>
    <lineage>
        <taxon>Archaea</taxon>
        <taxon>Methanobacteriati</taxon>
        <taxon>Methanobacteriota</taxon>
        <taxon>Stenosarchaea group</taxon>
        <taxon>Methanomicrobia</taxon>
        <taxon>Methanosarcinales</taxon>
        <taxon>ANME-2 cluster</taxon>
        <taxon>Candidatus Methanoperedentaceae</taxon>
        <taxon>Candidatus Methanoperedens</taxon>
    </lineage>
</organism>
<gene>
    <name evidence="1" type="ORF">MPEBLZ_04364</name>
</gene>
<evidence type="ECO:0008006" key="3">
    <source>
        <dbReference type="Google" id="ProtNLM"/>
    </source>
</evidence>
<comment type="caution">
    <text evidence="1">The sequence shown here is derived from an EMBL/GenBank/DDBJ whole genome shotgun (WGS) entry which is preliminary data.</text>
</comment>
<dbReference type="EMBL" id="LKCM01000442">
    <property type="protein sequence ID" value="KPQ41090.1"/>
    <property type="molecule type" value="Genomic_DNA"/>
</dbReference>
<protein>
    <recommendedName>
        <fullName evidence="3">Transposase, Mutator family</fullName>
    </recommendedName>
</protein>
<dbReference type="AlphaFoldDB" id="A0A0N8KQ42"/>
<name>A0A0N8KQ42_9EURY</name>